<evidence type="ECO:0000313" key="3">
    <source>
        <dbReference type="WBParaSite" id="Pan_g1923.t1"/>
    </source>
</evidence>
<name>A0A7E4VC28_PANRE</name>
<reference evidence="3" key="2">
    <citation type="submission" date="2020-10" db="UniProtKB">
        <authorList>
            <consortium name="WormBaseParasite"/>
        </authorList>
    </citation>
    <scope>IDENTIFICATION</scope>
</reference>
<feature type="signal peptide" evidence="1">
    <location>
        <begin position="1"/>
        <end position="23"/>
    </location>
</feature>
<feature type="chain" id="PRO_5028879679" evidence="1">
    <location>
        <begin position="24"/>
        <end position="69"/>
    </location>
</feature>
<proteinExistence type="predicted"/>
<keyword evidence="1" id="KW-0732">Signal</keyword>
<dbReference type="WBParaSite" id="Pan_g1923.t1">
    <property type="protein sequence ID" value="Pan_g1923.t1"/>
    <property type="gene ID" value="Pan_g1923"/>
</dbReference>
<accession>A0A7E4VC28</accession>
<dbReference type="AlphaFoldDB" id="A0A7E4VC28"/>
<evidence type="ECO:0000313" key="2">
    <source>
        <dbReference type="Proteomes" id="UP000492821"/>
    </source>
</evidence>
<sequence>MRAITIIVFIVIVIAVISTNTYAKRNKRIDPPSTGQDDDIYDQIDLLVKVKDHPGRNKRGYPRKIFLKS</sequence>
<organism evidence="2 3">
    <name type="scientific">Panagrellus redivivus</name>
    <name type="common">Microworm</name>
    <dbReference type="NCBI Taxonomy" id="6233"/>
    <lineage>
        <taxon>Eukaryota</taxon>
        <taxon>Metazoa</taxon>
        <taxon>Ecdysozoa</taxon>
        <taxon>Nematoda</taxon>
        <taxon>Chromadorea</taxon>
        <taxon>Rhabditida</taxon>
        <taxon>Tylenchina</taxon>
        <taxon>Panagrolaimomorpha</taxon>
        <taxon>Panagrolaimoidea</taxon>
        <taxon>Panagrolaimidae</taxon>
        <taxon>Panagrellus</taxon>
    </lineage>
</organism>
<evidence type="ECO:0000256" key="1">
    <source>
        <dbReference type="SAM" id="SignalP"/>
    </source>
</evidence>
<dbReference type="Proteomes" id="UP000492821">
    <property type="component" value="Unassembled WGS sequence"/>
</dbReference>
<protein>
    <submittedName>
        <fullName evidence="3">Venom peptide</fullName>
    </submittedName>
</protein>
<reference evidence="2" key="1">
    <citation type="journal article" date="2013" name="Genetics">
        <title>The draft genome and transcriptome of Panagrellus redivivus are shaped by the harsh demands of a free-living lifestyle.</title>
        <authorList>
            <person name="Srinivasan J."/>
            <person name="Dillman A.R."/>
            <person name="Macchietto M.G."/>
            <person name="Heikkinen L."/>
            <person name="Lakso M."/>
            <person name="Fracchia K.M."/>
            <person name="Antoshechkin I."/>
            <person name="Mortazavi A."/>
            <person name="Wong G."/>
            <person name="Sternberg P.W."/>
        </authorList>
    </citation>
    <scope>NUCLEOTIDE SEQUENCE [LARGE SCALE GENOMIC DNA]</scope>
    <source>
        <strain evidence="2">MT8872</strain>
    </source>
</reference>
<keyword evidence="2" id="KW-1185">Reference proteome</keyword>